<keyword evidence="2" id="KW-1185">Reference proteome</keyword>
<comment type="caution">
    <text evidence="1">The sequence shown here is derived from an EMBL/GenBank/DDBJ whole genome shotgun (WGS) entry which is preliminary data.</text>
</comment>
<dbReference type="EMBL" id="MU273796">
    <property type="protein sequence ID" value="KAI0028079.1"/>
    <property type="molecule type" value="Genomic_DNA"/>
</dbReference>
<evidence type="ECO:0000313" key="1">
    <source>
        <dbReference type="EMBL" id="KAI0028079.1"/>
    </source>
</evidence>
<proteinExistence type="predicted"/>
<reference evidence="1" key="1">
    <citation type="submission" date="2021-02" db="EMBL/GenBank/DDBJ databases">
        <authorList>
            <consortium name="DOE Joint Genome Institute"/>
            <person name="Ahrendt S."/>
            <person name="Looney B.P."/>
            <person name="Miyauchi S."/>
            <person name="Morin E."/>
            <person name="Drula E."/>
            <person name="Courty P.E."/>
            <person name="Chicoki N."/>
            <person name="Fauchery L."/>
            <person name="Kohler A."/>
            <person name="Kuo A."/>
            <person name="Labutti K."/>
            <person name="Pangilinan J."/>
            <person name="Lipzen A."/>
            <person name="Riley R."/>
            <person name="Andreopoulos W."/>
            <person name="He G."/>
            <person name="Johnson J."/>
            <person name="Barry K.W."/>
            <person name="Grigoriev I.V."/>
            <person name="Nagy L."/>
            <person name="Hibbett D."/>
            <person name="Henrissat B."/>
            <person name="Matheny P.B."/>
            <person name="Labbe J."/>
            <person name="Martin F."/>
        </authorList>
    </citation>
    <scope>NUCLEOTIDE SEQUENCE</scope>
    <source>
        <strain evidence="1">EC-137</strain>
    </source>
</reference>
<dbReference type="Proteomes" id="UP000814128">
    <property type="component" value="Unassembled WGS sequence"/>
</dbReference>
<sequence length="232" mass="24915">MKDAALLATIRASSPPDDRILSRTPDIAADFRIVNSDTLTDHPLRITVTAQTALFGGDPGAPRAHELLRAASPDGVTVVHDKNNVYGCEDYTHSFGNYTPGAVVLARRGECTFLDKLRHARVAGAAGVVVISSEDDRIQPSAEPEDLALAGAIDDVVALSLTQSEGATVSKMVELVDSDGTWRVIMTLRPQRQEEIEVKLEGESRSERKGASRDAGVLHINGHPLVNTRLGF</sequence>
<name>A0ACB8Q8P4_9AGAM</name>
<organism evidence="1 2">
    <name type="scientific">Vararia minispora EC-137</name>
    <dbReference type="NCBI Taxonomy" id="1314806"/>
    <lineage>
        <taxon>Eukaryota</taxon>
        <taxon>Fungi</taxon>
        <taxon>Dikarya</taxon>
        <taxon>Basidiomycota</taxon>
        <taxon>Agaricomycotina</taxon>
        <taxon>Agaricomycetes</taxon>
        <taxon>Russulales</taxon>
        <taxon>Lachnocladiaceae</taxon>
        <taxon>Vararia</taxon>
    </lineage>
</organism>
<evidence type="ECO:0000313" key="2">
    <source>
        <dbReference type="Proteomes" id="UP000814128"/>
    </source>
</evidence>
<gene>
    <name evidence="1" type="ORF">K488DRAFT_90131</name>
</gene>
<accession>A0ACB8Q8P4</accession>
<protein>
    <submittedName>
        <fullName evidence="1">Uncharacterized protein</fullName>
    </submittedName>
</protein>
<reference evidence="1" key="2">
    <citation type="journal article" date="2022" name="New Phytol.">
        <title>Evolutionary transition to the ectomycorrhizal habit in the genomes of a hyperdiverse lineage of mushroom-forming fungi.</title>
        <authorList>
            <person name="Looney B."/>
            <person name="Miyauchi S."/>
            <person name="Morin E."/>
            <person name="Drula E."/>
            <person name="Courty P.E."/>
            <person name="Kohler A."/>
            <person name="Kuo A."/>
            <person name="LaButti K."/>
            <person name="Pangilinan J."/>
            <person name="Lipzen A."/>
            <person name="Riley R."/>
            <person name="Andreopoulos W."/>
            <person name="He G."/>
            <person name="Johnson J."/>
            <person name="Nolan M."/>
            <person name="Tritt A."/>
            <person name="Barry K.W."/>
            <person name="Grigoriev I.V."/>
            <person name="Nagy L.G."/>
            <person name="Hibbett D."/>
            <person name="Henrissat B."/>
            <person name="Matheny P.B."/>
            <person name="Labbe J."/>
            <person name="Martin F.M."/>
        </authorList>
    </citation>
    <scope>NUCLEOTIDE SEQUENCE</scope>
    <source>
        <strain evidence="1">EC-137</strain>
    </source>
</reference>